<evidence type="ECO:0000313" key="2">
    <source>
        <dbReference type="EMBL" id="GAA1941547.1"/>
    </source>
</evidence>
<dbReference type="Proteomes" id="UP001501343">
    <property type="component" value="Unassembled WGS sequence"/>
</dbReference>
<keyword evidence="3" id="KW-1185">Reference proteome</keyword>
<proteinExistence type="predicted"/>
<feature type="transmembrane region" description="Helical" evidence="1">
    <location>
        <begin position="135"/>
        <end position="154"/>
    </location>
</feature>
<gene>
    <name evidence="2" type="ORF">GCM10009775_36670</name>
</gene>
<organism evidence="2 3">
    <name type="scientific">Microbacterium aoyamense</name>
    <dbReference type="NCBI Taxonomy" id="344166"/>
    <lineage>
        <taxon>Bacteria</taxon>
        <taxon>Bacillati</taxon>
        <taxon>Actinomycetota</taxon>
        <taxon>Actinomycetes</taxon>
        <taxon>Micrococcales</taxon>
        <taxon>Microbacteriaceae</taxon>
        <taxon>Microbacterium</taxon>
    </lineage>
</organism>
<reference evidence="3" key="1">
    <citation type="journal article" date="2019" name="Int. J. Syst. Evol. Microbiol.">
        <title>The Global Catalogue of Microorganisms (GCM) 10K type strain sequencing project: providing services to taxonomists for standard genome sequencing and annotation.</title>
        <authorList>
            <consortium name="The Broad Institute Genomics Platform"/>
            <consortium name="The Broad Institute Genome Sequencing Center for Infectious Disease"/>
            <person name="Wu L."/>
            <person name="Ma J."/>
        </authorList>
    </citation>
    <scope>NUCLEOTIDE SEQUENCE [LARGE SCALE GENOMIC DNA]</scope>
    <source>
        <strain evidence="3">JCM 14900</strain>
    </source>
</reference>
<evidence type="ECO:0000256" key="1">
    <source>
        <dbReference type="SAM" id="Phobius"/>
    </source>
</evidence>
<dbReference type="EMBL" id="BAAAOF010000009">
    <property type="protein sequence ID" value="GAA1941547.1"/>
    <property type="molecule type" value="Genomic_DNA"/>
</dbReference>
<accession>A0ABP5BF76</accession>
<comment type="caution">
    <text evidence="2">The sequence shown here is derived from an EMBL/GenBank/DDBJ whole genome shotgun (WGS) entry which is preliminary data.</text>
</comment>
<sequence length="171" mass="18293">MIAVYAQSSQRQGLDASINGSAVTIENPEFASLRDKSAAVRLRAKRVRSGDVEVQFGQGLLRLEFAGAELDGSIRSPIVAVVDERELMSPIAAVAQLVVEGVEAVDRRCDVSALNAALAVGRELARARKKTQATWWISVAAIIGVLLVTAVAYVRPAPRRSNNTPDRRGAS</sequence>
<dbReference type="RefSeq" id="WP_248151768.1">
    <property type="nucleotide sequence ID" value="NZ_BAAAOF010000009.1"/>
</dbReference>
<protein>
    <submittedName>
        <fullName evidence="2">Uncharacterized protein</fullName>
    </submittedName>
</protein>
<keyword evidence="1" id="KW-1133">Transmembrane helix</keyword>
<keyword evidence="1" id="KW-0812">Transmembrane</keyword>
<keyword evidence="1" id="KW-0472">Membrane</keyword>
<name>A0ABP5BF76_9MICO</name>
<evidence type="ECO:0000313" key="3">
    <source>
        <dbReference type="Proteomes" id="UP001501343"/>
    </source>
</evidence>